<dbReference type="Pfam" id="PF04326">
    <property type="entry name" value="SLFN_AlbA_2"/>
    <property type="match status" value="1"/>
</dbReference>
<feature type="transmembrane region" description="Helical" evidence="1">
    <location>
        <begin position="48"/>
        <end position="69"/>
    </location>
</feature>
<protein>
    <submittedName>
        <fullName evidence="3">Divergent AAA domain</fullName>
    </submittedName>
</protein>
<evidence type="ECO:0000313" key="3">
    <source>
        <dbReference type="EMBL" id="SPT54574.1"/>
    </source>
</evidence>
<keyword evidence="1" id="KW-0812">Transmembrane</keyword>
<dbReference type="Gene3D" id="3.30.950.30">
    <property type="entry name" value="Schlafen, AAA domain"/>
    <property type="match status" value="1"/>
</dbReference>
<keyword evidence="1" id="KW-0472">Membrane</keyword>
<accession>A0A2X0TXC0</accession>
<evidence type="ECO:0000256" key="1">
    <source>
        <dbReference type="SAM" id="Phobius"/>
    </source>
</evidence>
<organism evidence="3 4">
    <name type="scientific">Schaalia odontolytica</name>
    <dbReference type="NCBI Taxonomy" id="1660"/>
    <lineage>
        <taxon>Bacteria</taxon>
        <taxon>Bacillati</taxon>
        <taxon>Actinomycetota</taxon>
        <taxon>Actinomycetes</taxon>
        <taxon>Actinomycetales</taxon>
        <taxon>Actinomycetaceae</taxon>
        <taxon>Schaalia</taxon>
    </lineage>
</organism>
<dbReference type="InterPro" id="IPR038461">
    <property type="entry name" value="Schlafen_AlbA_2_dom_sf"/>
</dbReference>
<gene>
    <name evidence="3" type="ORF">NCTC9935_00115</name>
</gene>
<keyword evidence="1" id="KW-1133">Transmembrane helix</keyword>
<sequence>MEPTNGSFVPASPDLIWMVFIQQVMVLIAWLIGVAVRRVLKNRMTMSTASATLTGLAGLWGGLVIAGWIFDSGDLWKPGMIGVAALVALVVVIVVSLIAAYLHPRPGLDPISEVAKRGESDSLEFKSSARWNMRSGKRDDAMETVIAKTVAAFMNSGGGTLLIGVDDEGRLIGLGPDYATLKTPDADRFELWIRDLWGQRMGTNAATLPRLDFAEATDPQDGYERQDVCRVTIPPSPRPVYLRGPKGKGEAELWVRVGNSTRRLEVVDAVQYVSTRWPESVRVSPWTRVRLLALRRREVPTRLPGVVERVLTERATSILPASEEE</sequence>
<proteinExistence type="predicted"/>
<feature type="transmembrane region" description="Helical" evidence="1">
    <location>
        <begin position="15"/>
        <end position="36"/>
    </location>
</feature>
<feature type="domain" description="Schlafen AlbA-2" evidence="2">
    <location>
        <begin position="119"/>
        <end position="264"/>
    </location>
</feature>
<feature type="transmembrane region" description="Helical" evidence="1">
    <location>
        <begin position="81"/>
        <end position="102"/>
    </location>
</feature>
<dbReference type="InterPro" id="IPR007421">
    <property type="entry name" value="Schlafen_AlbA_2_dom"/>
</dbReference>
<name>A0A2X0TXC0_9ACTO</name>
<dbReference type="EMBL" id="UAPR01000001">
    <property type="protein sequence ID" value="SPT54574.1"/>
    <property type="molecule type" value="Genomic_DNA"/>
</dbReference>
<dbReference type="STRING" id="1660.APY09_05320"/>
<dbReference type="Proteomes" id="UP000250192">
    <property type="component" value="Unassembled WGS sequence"/>
</dbReference>
<evidence type="ECO:0000313" key="4">
    <source>
        <dbReference type="Proteomes" id="UP000250192"/>
    </source>
</evidence>
<evidence type="ECO:0000259" key="2">
    <source>
        <dbReference type="Pfam" id="PF04326"/>
    </source>
</evidence>
<reference evidence="3 4" key="1">
    <citation type="submission" date="2018-06" db="EMBL/GenBank/DDBJ databases">
        <authorList>
            <consortium name="Pathogen Informatics"/>
            <person name="Doyle S."/>
        </authorList>
    </citation>
    <scope>NUCLEOTIDE SEQUENCE [LARGE SCALE GENOMIC DNA]</scope>
    <source>
        <strain evidence="3 4">NCTC9935</strain>
    </source>
</reference>
<keyword evidence="4" id="KW-1185">Reference proteome</keyword>
<dbReference type="AlphaFoldDB" id="A0A2X0TXC0"/>